<proteinExistence type="predicted"/>
<feature type="domain" description="Spermatogenesis-associated protein 20-like TRX" evidence="1">
    <location>
        <begin position="2"/>
        <end position="163"/>
    </location>
</feature>
<dbReference type="GO" id="GO:0005975">
    <property type="term" value="P:carbohydrate metabolic process"/>
    <property type="evidence" value="ECO:0007669"/>
    <property type="project" value="InterPro"/>
</dbReference>
<dbReference type="PANTHER" id="PTHR42899">
    <property type="entry name" value="SPERMATOGENESIS-ASSOCIATED PROTEIN 20"/>
    <property type="match status" value="1"/>
</dbReference>
<dbReference type="InterPro" id="IPR004879">
    <property type="entry name" value="Ssp411-like_TRX"/>
</dbReference>
<accession>A0A2S8FI94</accession>
<dbReference type="Pfam" id="PF03190">
    <property type="entry name" value="Thioredox_DsbH"/>
    <property type="match status" value="1"/>
</dbReference>
<dbReference type="InterPro" id="IPR024705">
    <property type="entry name" value="Ssp411"/>
</dbReference>
<dbReference type="Proteomes" id="UP000238322">
    <property type="component" value="Unassembled WGS sequence"/>
</dbReference>
<dbReference type="SUPFAM" id="SSF48208">
    <property type="entry name" value="Six-hairpin glycosidases"/>
    <property type="match status" value="1"/>
</dbReference>
<comment type="caution">
    <text evidence="2">The sequence shown here is derived from an EMBL/GenBank/DDBJ whole genome shotgun (WGS) entry which is preliminary data.</text>
</comment>
<dbReference type="EMBL" id="PUHY01000012">
    <property type="protein sequence ID" value="PQO31905.1"/>
    <property type="molecule type" value="Genomic_DNA"/>
</dbReference>
<dbReference type="CDD" id="cd02955">
    <property type="entry name" value="SSP411"/>
    <property type="match status" value="1"/>
</dbReference>
<dbReference type="RefSeq" id="WP_105330918.1">
    <property type="nucleotide sequence ID" value="NZ_PUHY01000012.1"/>
</dbReference>
<dbReference type="Gene3D" id="3.40.30.10">
    <property type="entry name" value="Glutaredoxin"/>
    <property type="match status" value="1"/>
</dbReference>
<gene>
    <name evidence="2" type="ORF">C5Y83_16745</name>
</gene>
<name>A0A2S8FI94_9BACT</name>
<organism evidence="2 3">
    <name type="scientific">Blastopirellula marina</name>
    <dbReference type="NCBI Taxonomy" id="124"/>
    <lineage>
        <taxon>Bacteria</taxon>
        <taxon>Pseudomonadati</taxon>
        <taxon>Planctomycetota</taxon>
        <taxon>Planctomycetia</taxon>
        <taxon>Pirellulales</taxon>
        <taxon>Pirellulaceae</taxon>
        <taxon>Blastopirellula</taxon>
    </lineage>
</organism>
<dbReference type="PIRSF" id="PIRSF006402">
    <property type="entry name" value="UCP006402_thioredoxin"/>
    <property type="match status" value="1"/>
</dbReference>
<sequence length="686" mass="76587">MPNRLEHESSPYLLQHANNPVDWFAWGEEALQVAKDQDRPIFLSIGYSACHWCHVMEHESFESQEIADYLNAHFVCIKVDREERPDLDQIYMNAVQLLTGQGGWPMSVFLTPELKPFFGGTYWPPTASRGMPGFDQVIRAVVDAWSNRREMARQQSDILTERLQSIGTGSAESVEIAPGRVGMAVRQMEQSFDDRHGGFGQAPKFPHTMNVDLLLRNYVETRNEHSLKMALTTLDKMAMGGIYDHLGGGFARYSVDAKWLVPHFEKMLYDNALLVNNYVDAFRLTKLPRYAQVIRETCDYILRDMTDEAGGFHSTEDADSEGEEGKFYVWTPHEIHKLLGDEIVAERFCQVYDVTESGNFEGHSILNLKQPLAHIAEGLGTSEEELAEEMANARQVLFNARCDRVRPGKDDKILASWNGLMIEAFAKAGAALGEPSYLEAASRAAKFVTDKMTDANGRLLHTYRHGKAKLPAYLDDYSYLASAMFALYEATFNENWLDECHRLMQIAIEHFYDQEDGGFFYTADDHEALIARNKDFYDNSIPSGNGMAALVLAKLGKLIGDDELLNLAEATIVAGADVLQKHPIAAGQLLIAYDFLQSPVQQVVLAADASDPSVKDRIAELHSNYLPRTLLAAQFGVTSTSEHLKSLLAGKKPIEGEATIYACQNFQCHAPVSAVSYLSDLAANGK</sequence>
<evidence type="ECO:0000259" key="1">
    <source>
        <dbReference type="Pfam" id="PF03190"/>
    </source>
</evidence>
<dbReference type="InterPro" id="IPR012341">
    <property type="entry name" value="6hp_glycosidase-like_sf"/>
</dbReference>
<dbReference type="OrthoDB" id="9762614at2"/>
<reference evidence="2 3" key="1">
    <citation type="submission" date="2018-02" db="EMBL/GenBank/DDBJ databases">
        <title>Comparative genomes isolates from brazilian mangrove.</title>
        <authorList>
            <person name="Araujo J.E."/>
            <person name="Taketani R.G."/>
            <person name="Silva M.C.P."/>
            <person name="Loureco M.V."/>
            <person name="Andreote F.D."/>
        </authorList>
    </citation>
    <scope>NUCLEOTIDE SEQUENCE [LARGE SCALE GENOMIC DNA]</scope>
    <source>
        <strain evidence="2 3">Hex-1 MGV</strain>
    </source>
</reference>
<dbReference type="PANTHER" id="PTHR42899:SF1">
    <property type="entry name" value="SPERMATOGENESIS-ASSOCIATED PROTEIN 20"/>
    <property type="match status" value="1"/>
</dbReference>
<dbReference type="Gene3D" id="1.50.10.10">
    <property type="match status" value="1"/>
</dbReference>
<evidence type="ECO:0000313" key="2">
    <source>
        <dbReference type="EMBL" id="PQO31905.1"/>
    </source>
</evidence>
<dbReference type="InterPro" id="IPR036249">
    <property type="entry name" value="Thioredoxin-like_sf"/>
</dbReference>
<dbReference type="InterPro" id="IPR008928">
    <property type="entry name" value="6-hairpin_glycosidase_sf"/>
</dbReference>
<protein>
    <submittedName>
        <fullName evidence="2">Thioredoxin domain-containing protein</fullName>
    </submittedName>
</protein>
<dbReference type="SUPFAM" id="SSF52833">
    <property type="entry name" value="Thioredoxin-like"/>
    <property type="match status" value="1"/>
</dbReference>
<evidence type="ECO:0000313" key="3">
    <source>
        <dbReference type="Proteomes" id="UP000238322"/>
    </source>
</evidence>
<dbReference type="AlphaFoldDB" id="A0A2S8FI94"/>